<gene>
    <name evidence="8" type="ORF">K493DRAFT_320773</name>
</gene>
<dbReference type="Gene3D" id="1.20.1070.10">
    <property type="entry name" value="Rhodopsin 7-helix transmembrane proteins"/>
    <property type="match status" value="1"/>
</dbReference>
<dbReference type="GO" id="GO:0007166">
    <property type="term" value="P:cell surface receptor signaling pathway"/>
    <property type="evidence" value="ECO:0007669"/>
    <property type="project" value="InterPro"/>
</dbReference>
<dbReference type="PRINTS" id="PR00247">
    <property type="entry name" value="GPCRCAMP"/>
</dbReference>
<dbReference type="GO" id="GO:0030552">
    <property type="term" value="F:cAMP binding"/>
    <property type="evidence" value="ECO:0007669"/>
    <property type="project" value="InterPro"/>
</dbReference>
<dbReference type="InterPro" id="IPR017981">
    <property type="entry name" value="GPCR_2-like_7TM"/>
</dbReference>
<keyword evidence="4 6" id="KW-0472">Membrane</keyword>
<feature type="transmembrane region" description="Helical" evidence="6">
    <location>
        <begin position="47"/>
        <end position="69"/>
    </location>
</feature>
<evidence type="ECO:0000259" key="7">
    <source>
        <dbReference type="PROSITE" id="PS50261"/>
    </source>
</evidence>
<dbReference type="EMBL" id="MCFE01000719">
    <property type="protein sequence ID" value="ORX81025.1"/>
    <property type="molecule type" value="Genomic_DNA"/>
</dbReference>
<proteinExistence type="predicted"/>
<feature type="transmembrane region" description="Helical" evidence="6">
    <location>
        <begin position="90"/>
        <end position="108"/>
    </location>
</feature>
<evidence type="ECO:0000256" key="5">
    <source>
        <dbReference type="SAM" id="MobiDB-lite"/>
    </source>
</evidence>
<feature type="transmembrane region" description="Helical" evidence="6">
    <location>
        <begin position="128"/>
        <end position="152"/>
    </location>
</feature>
<reference evidence="8 9" key="1">
    <citation type="submission" date="2016-07" db="EMBL/GenBank/DDBJ databases">
        <title>Pervasive Adenine N6-methylation of Active Genes in Fungi.</title>
        <authorList>
            <consortium name="DOE Joint Genome Institute"/>
            <person name="Mondo S.J."/>
            <person name="Dannebaum R.O."/>
            <person name="Kuo R.C."/>
            <person name="Labutti K."/>
            <person name="Haridas S."/>
            <person name="Kuo A."/>
            <person name="Salamov A."/>
            <person name="Ahrendt S.R."/>
            <person name="Lipzen A."/>
            <person name="Sullivan W."/>
            <person name="Andreopoulos W.B."/>
            <person name="Clum A."/>
            <person name="Lindquist E."/>
            <person name="Daum C."/>
            <person name="Ramamoorthy G.K."/>
            <person name="Gryganskyi A."/>
            <person name="Culley D."/>
            <person name="Magnuson J.K."/>
            <person name="James T.Y."/>
            <person name="O'Malley M.A."/>
            <person name="Stajich J.E."/>
            <person name="Spatafora J.W."/>
            <person name="Visel A."/>
            <person name="Grigoriev I.V."/>
        </authorList>
    </citation>
    <scope>NUCLEOTIDE SEQUENCE [LARGE SCALE GENOMIC DNA]</scope>
    <source>
        <strain evidence="8 9">CBS 931.73</strain>
    </source>
</reference>
<comment type="caution">
    <text evidence="8">The sequence shown here is derived from an EMBL/GenBank/DDBJ whole genome shotgun (WGS) entry which is preliminary data.</text>
</comment>
<evidence type="ECO:0000313" key="9">
    <source>
        <dbReference type="Proteomes" id="UP000193498"/>
    </source>
</evidence>
<feature type="compositionally biased region" description="Polar residues" evidence="5">
    <location>
        <begin position="188"/>
        <end position="202"/>
    </location>
</feature>
<evidence type="ECO:0000256" key="3">
    <source>
        <dbReference type="ARBA" id="ARBA00022989"/>
    </source>
</evidence>
<keyword evidence="3 6" id="KW-1133">Transmembrane helix</keyword>
<evidence type="ECO:0000256" key="4">
    <source>
        <dbReference type="ARBA" id="ARBA00023136"/>
    </source>
</evidence>
<sequence>MMKFTIISMGLPAISMIPLLANLHDIEPLRAWCWIQPTAGDLRIGTFYGWLLLSCLIYIVLLAATLYQVSRLRRNPWEQQRSRKHPYERFLGRYVLYVVIFLLCWIPGVVNRIIQLKDPNYYNFILNAIQTFLSISESFWLSLVFGFTANLSEIYRRIWKSRDKTSQLPSQSSNSDVTKLEDVEVQGNGETYSANSHTLPSK</sequence>
<evidence type="ECO:0000256" key="1">
    <source>
        <dbReference type="ARBA" id="ARBA00004141"/>
    </source>
</evidence>
<keyword evidence="2 6" id="KW-0812">Transmembrane</keyword>
<dbReference type="SUPFAM" id="SSF81321">
    <property type="entry name" value="Family A G protein-coupled receptor-like"/>
    <property type="match status" value="1"/>
</dbReference>
<dbReference type="GO" id="GO:0005886">
    <property type="term" value="C:plasma membrane"/>
    <property type="evidence" value="ECO:0007669"/>
    <property type="project" value="TreeGrafter"/>
</dbReference>
<feature type="domain" description="G-protein coupled receptors family 2 profile 2" evidence="7">
    <location>
        <begin position="1"/>
        <end position="149"/>
    </location>
</feature>
<dbReference type="InParanoid" id="A0A1Y1X5U4"/>
<dbReference type="AlphaFoldDB" id="A0A1Y1X5U4"/>
<dbReference type="PROSITE" id="PS50261">
    <property type="entry name" value="G_PROTEIN_RECEP_F2_4"/>
    <property type="match status" value="1"/>
</dbReference>
<dbReference type="PANTHER" id="PTHR23112">
    <property type="entry name" value="G PROTEIN-COUPLED RECEPTOR 157-RELATED"/>
    <property type="match status" value="1"/>
</dbReference>
<feature type="region of interest" description="Disordered" evidence="5">
    <location>
        <begin position="166"/>
        <end position="202"/>
    </location>
</feature>
<dbReference type="Pfam" id="PF05462">
    <property type="entry name" value="Dicty_CAR"/>
    <property type="match status" value="1"/>
</dbReference>
<keyword evidence="9" id="KW-1185">Reference proteome</keyword>
<evidence type="ECO:0000313" key="8">
    <source>
        <dbReference type="EMBL" id="ORX81025.1"/>
    </source>
</evidence>
<dbReference type="OrthoDB" id="16790at2759"/>
<evidence type="ECO:0000256" key="6">
    <source>
        <dbReference type="SAM" id="Phobius"/>
    </source>
</evidence>
<dbReference type="InterPro" id="IPR000848">
    <property type="entry name" value="GPCR_cAMP"/>
</dbReference>
<accession>A0A1Y1X5U4</accession>
<comment type="subcellular location">
    <subcellularLocation>
        <location evidence="1">Membrane</location>
        <topology evidence="1">Multi-pass membrane protein</topology>
    </subcellularLocation>
</comment>
<name>A0A1Y1X5U4_9FUNG</name>
<organism evidence="8 9">
    <name type="scientific">Basidiobolus meristosporus CBS 931.73</name>
    <dbReference type="NCBI Taxonomy" id="1314790"/>
    <lineage>
        <taxon>Eukaryota</taxon>
        <taxon>Fungi</taxon>
        <taxon>Fungi incertae sedis</taxon>
        <taxon>Zoopagomycota</taxon>
        <taxon>Entomophthoromycotina</taxon>
        <taxon>Basidiobolomycetes</taxon>
        <taxon>Basidiobolales</taxon>
        <taxon>Basidiobolaceae</taxon>
        <taxon>Basidiobolus</taxon>
    </lineage>
</organism>
<protein>
    <recommendedName>
        <fullName evidence="7">G-protein coupled receptors family 2 profile 2 domain-containing protein</fullName>
    </recommendedName>
</protein>
<evidence type="ECO:0000256" key="2">
    <source>
        <dbReference type="ARBA" id="ARBA00022692"/>
    </source>
</evidence>
<feature type="compositionally biased region" description="Polar residues" evidence="5">
    <location>
        <begin position="166"/>
        <end position="177"/>
    </location>
</feature>
<dbReference type="GO" id="GO:0007189">
    <property type="term" value="P:adenylate cyclase-activating G protein-coupled receptor signaling pathway"/>
    <property type="evidence" value="ECO:0007669"/>
    <property type="project" value="TreeGrafter"/>
</dbReference>
<dbReference type="Proteomes" id="UP000193498">
    <property type="component" value="Unassembled WGS sequence"/>
</dbReference>
<dbReference type="PANTHER" id="PTHR23112:SF0">
    <property type="entry name" value="TRANSMEMBRANE PROTEIN 116"/>
    <property type="match status" value="1"/>
</dbReference>
<dbReference type="GO" id="GO:0004930">
    <property type="term" value="F:G protein-coupled receptor activity"/>
    <property type="evidence" value="ECO:0007669"/>
    <property type="project" value="InterPro"/>
</dbReference>